<dbReference type="InterPro" id="IPR000504">
    <property type="entry name" value="RRM_dom"/>
</dbReference>
<feature type="compositionally biased region" description="Acidic residues" evidence="23">
    <location>
        <begin position="466"/>
        <end position="475"/>
    </location>
</feature>
<evidence type="ECO:0000256" key="17">
    <source>
        <dbReference type="ARBA" id="ARBA00023187"/>
    </source>
</evidence>
<dbReference type="Proteomes" id="UP001432027">
    <property type="component" value="Unassembled WGS sequence"/>
</dbReference>
<keyword evidence="13" id="KW-0007">Acetylation</keyword>
<dbReference type="PANTHER" id="PTHR15608">
    <property type="entry name" value="SPLICING FACTOR U2AF-ASSOCIATED PROTEIN 2"/>
    <property type="match status" value="1"/>
</dbReference>
<comment type="subunit">
    <text evidence="20">Component of the 17S U2 SnRNP complex, a ribonucleoprotein complex that contains small nuclear RNA (snRNA) U2 and a number of specific proteins. Within the 17S U2 SnRNP complex, interacts (via UHM region) directly with SF3B1. Component of a complex which is at least composed of HTATSF1/Tat-SF1, the P-TEFb complex components CDK9 and CCNT1, RNA polymerase II, SUPT5H, and NCL/nucleolin. Interacts with GTF2F2/RAP30 and POLR2A. Interacts with TCERG1/CA150. Interacts with (poly-ADP-ribosylated) RPA1; promoting HTATSF1 recruitment to DNA damage sites. Interacts (when phosphorylated) with TOPBP1; promoting recruitment of TOPBP1 to DNA damage sites during S-phase.</text>
</comment>
<keyword evidence="19" id="KW-0539">Nucleus</keyword>
<dbReference type="FunFam" id="3.30.70.330:FF:000105">
    <property type="entry name" value="HIV Tat-specific factor 1 homolog"/>
    <property type="match status" value="1"/>
</dbReference>
<comment type="similarity">
    <text evidence="3">Belongs to the HTATSF1 family.</text>
</comment>
<keyword evidence="17" id="KW-0508">mRNA splicing</keyword>
<organism evidence="25 26">
    <name type="scientific">Pristionchus entomophagus</name>
    <dbReference type="NCBI Taxonomy" id="358040"/>
    <lineage>
        <taxon>Eukaryota</taxon>
        <taxon>Metazoa</taxon>
        <taxon>Ecdysozoa</taxon>
        <taxon>Nematoda</taxon>
        <taxon>Chromadorea</taxon>
        <taxon>Rhabditida</taxon>
        <taxon>Rhabditina</taxon>
        <taxon>Diplogasteromorpha</taxon>
        <taxon>Diplogasteroidea</taxon>
        <taxon>Neodiplogasteridae</taxon>
        <taxon>Pristionchus</taxon>
    </lineage>
</organism>
<evidence type="ECO:0000256" key="22">
    <source>
        <dbReference type="PROSITE-ProRule" id="PRU00176"/>
    </source>
</evidence>
<dbReference type="InterPro" id="IPR034393">
    <property type="entry name" value="TatSF1-like"/>
</dbReference>
<evidence type="ECO:0000256" key="1">
    <source>
        <dbReference type="ARBA" id="ARBA00004123"/>
    </source>
</evidence>
<evidence type="ECO:0000256" key="7">
    <source>
        <dbReference type="ARBA" id="ARBA00022664"/>
    </source>
</evidence>
<keyword evidence="12 22" id="KW-0694">RNA-binding</keyword>
<feature type="compositionally biased region" description="Basic and acidic residues" evidence="23">
    <location>
        <begin position="158"/>
        <end position="178"/>
    </location>
</feature>
<feature type="non-terminal residue" evidence="25">
    <location>
        <position position="475"/>
    </location>
</feature>
<keyword evidence="4" id="KW-0158">Chromosome</keyword>
<keyword evidence="9" id="KW-0677">Repeat</keyword>
<dbReference type="PANTHER" id="PTHR15608:SF0">
    <property type="entry name" value="HIV TAT-SPECIFIC FACTOR 1"/>
    <property type="match status" value="1"/>
</dbReference>
<evidence type="ECO:0000256" key="2">
    <source>
        <dbReference type="ARBA" id="ARBA00004286"/>
    </source>
</evidence>
<keyword evidence="15" id="KW-0010">Activator</keyword>
<keyword evidence="26" id="KW-1185">Reference proteome</keyword>
<dbReference type="AlphaFoldDB" id="A0AAV5U5B1"/>
<evidence type="ECO:0000256" key="21">
    <source>
        <dbReference type="ARBA" id="ARBA00073773"/>
    </source>
</evidence>
<proteinExistence type="inferred from homology"/>
<dbReference type="SMART" id="SM00360">
    <property type="entry name" value="RRM"/>
    <property type="match status" value="2"/>
</dbReference>
<evidence type="ECO:0000259" key="24">
    <source>
        <dbReference type="PROSITE" id="PS50102"/>
    </source>
</evidence>
<evidence type="ECO:0000256" key="8">
    <source>
        <dbReference type="ARBA" id="ARBA00022728"/>
    </source>
</evidence>
<dbReference type="GO" id="GO:0003723">
    <property type="term" value="F:RNA binding"/>
    <property type="evidence" value="ECO:0007669"/>
    <property type="project" value="UniProtKB-UniRule"/>
</dbReference>
<gene>
    <name evidence="25" type="ORF">PENTCL1PPCAC_23644</name>
</gene>
<keyword evidence="8" id="KW-0747">Spliceosome</keyword>
<feature type="region of interest" description="Disordered" evidence="23">
    <location>
        <begin position="425"/>
        <end position="475"/>
    </location>
</feature>
<dbReference type="Pfam" id="PF00076">
    <property type="entry name" value="RRM_1"/>
    <property type="match status" value="2"/>
</dbReference>
<evidence type="ECO:0000256" key="10">
    <source>
        <dbReference type="ARBA" id="ARBA00022763"/>
    </source>
</evidence>
<evidence type="ECO:0000256" key="16">
    <source>
        <dbReference type="ARBA" id="ARBA00023163"/>
    </source>
</evidence>
<evidence type="ECO:0000256" key="20">
    <source>
        <dbReference type="ARBA" id="ARBA00062124"/>
    </source>
</evidence>
<evidence type="ECO:0000256" key="6">
    <source>
        <dbReference type="ARBA" id="ARBA00022553"/>
    </source>
</evidence>
<dbReference type="GO" id="GO:0005686">
    <property type="term" value="C:U2 snRNP"/>
    <property type="evidence" value="ECO:0007669"/>
    <property type="project" value="TreeGrafter"/>
</dbReference>
<evidence type="ECO:0000256" key="18">
    <source>
        <dbReference type="ARBA" id="ARBA00023204"/>
    </source>
</evidence>
<dbReference type="CDD" id="cd12281">
    <property type="entry name" value="RRM1_TatSF1_like"/>
    <property type="match status" value="1"/>
</dbReference>
<feature type="compositionally biased region" description="Basic and acidic residues" evidence="23">
    <location>
        <begin position="1"/>
        <end position="11"/>
    </location>
</feature>
<dbReference type="GO" id="GO:0000398">
    <property type="term" value="P:mRNA splicing, via spliceosome"/>
    <property type="evidence" value="ECO:0007669"/>
    <property type="project" value="InterPro"/>
</dbReference>
<dbReference type="InterPro" id="IPR012677">
    <property type="entry name" value="Nucleotide-bd_a/b_plait_sf"/>
</dbReference>
<evidence type="ECO:0000256" key="14">
    <source>
        <dbReference type="ARBA" id="ARBA00023015"/>
    </source>
</evidence>
<feature type="compositionally biased region" description="Basic and acidic residues" evidence="23">
    <location>
        <begin position="30"/>
        <end position="39"/>
    </location>
</feature>
<keyword evidence="10" id="KW-0227">DNA damage</keyword>
<keyword evidence="16" id="KW-0804">Transcription</keyword>
<accession>A0AAV5U5B1</accession>
<keyword evidence="14" id="KW-0805">Transcription regulation</keyword>
<feature type="region of interest" description="Disordered" evidence="23">
    <location>
        <begin position="1"/>
        <end position="52"/>
    </location>
</feature>
<evidence type="ECO:0000256" key="15">
    <source>
        <dbReference type="ARBA" id="ARBA00023159"/>
    </source>
</evidence>
<dbReference type="PROSITE" id="PS50102">
    <property type="entry name" value="RRM"/>
    <property type="match status" value="2"/>
</dbReference>
<evidence type="ECO:0000256" key="4">
    <source>
        <dbReference type="ARBA" id="ARBA00022454"/>
    </source>
</evidence>
<feature type="region of interest" description="Disordered" evidence="23">
    <location>
        <begin position="150"/>
        <end position="181"/>
    </location>
</feature>
<feature type="domain" description="RRM" evidence="24">
    <location>
        <begin position="192"/>
        <end position="277"/>
    </location>
</feature>
<evidence type="ECO:0000256" key="19">
    <source>
        <dbReference type="ARBA" id="ARBA00023242"/>
    </source>
</evidence>
<protein>
    <recommendedName>
        <fullName evidence="21">17S U2 SnRNP complex component HTATSF1</fullName>
    </recommendedName>
</protein>
<reference evidence="25" key="1">
    <citation type="submission" date="2023-10" db="EMBL/GenBank/DDBJ databases">
        <title>Genome assembly of Pristionchus species.</title>
        <authorList>
            <person name="Yoshida K."/>
            <person name="Sommer R.J."/>
        </authorList>
    </citation>
    <scope>NUCLEOTIDE SEQUENCE</scope>
    <source>
        <strain evidence="25">RS0144</strain>
    </source>
</reference>
<dbReference type="FunFam" id="3.30.70.330:FF:000202">
    <property type="entry name" value="HIV Tat-specific factor 1"/>
    <property type="match status" value="1"/>
</dbReference>
<dbReference type="SUPFAM" id="SSF54928">
    <property type="entry name" value="RNA-binding domain, RBD"/>
    <property type="match status" value="2"/>
</dbReference>
<dbReference type="GO" id="GO:0005684">
    <property type="term" value="C:U2-type spliceosomal complex"/>
    <property type="evidence" value="ECO:0007669"/>
    <property type="project" value="TreeGrafter"/>
</dbReference>
<feature type="compositionally biased region" description="Basic and acidic residues" evidence="23">
    <location>
        <begin position="444"/>
        <end position="465"/>
    </location>
</feature>
<evidence type="ECO:0000313" key="25">
    <source>
        <dbReference type="EMBL" id="GMT01470.1"/>
    </source>
</evidence>
<dbReference type="GO" id="GO:0006281">
    <property type="term" value="P:DNA repair"/>
    <property type="evidence" value="ECO:0007669"/>
    <property type="project" value="UniProtKB-KW"/>
</dbReference>
<keyword evidence="18" id="KW-0234">DNA repair</keyword>
<dbReference type="InterPro" id="IPR035979">
    <property type="entry name" value="RBD_domain_sf"/>
</dbReference>
<evidence type="ECO:0000256" key="5">
    <source>
        <dbReference type="ARBA" id="ARBA00022499"/>
    </source>
</evidence>
<comment type="caution">
    <text evidence="25">The sequence shown here is derived from an EMBL/GenBank/DDBJ whole genome shotgun (WGS) entry which is preliminary data.</text>
</comment>
<evidence type="ECO:0000256" key="9">
    <source>
        <dbReference type="ARBA" id="ARBA00022737"/>
    </source>
</evidence>
<dbReference type="EMBL" id="BTSX01000005">
    <property type="protein sequence ID" value="GMT01470.1"/>
    <property type="molecule type" value="Genomic_DNA"/>
</dbReference>
<evidence type="ECO:0000256" key="3">
    <source>
        <dbReference type="ARBA" id="ARBA00007747"/>
    </source>
</evidence>
<dbReference type="InterPro" id="IPR034392">
    <property type="entry name" value="TatSF1-like_RRM1"/>
</dbReference>
<evidence type="ECO:0000256" key="23">
    <source>
        <dbReference type="SAM" id="MobiDB-lite"/>
    </source>
</evidence>
<keyword evidence="11" id="KW-0832">Ubl conjugation</keyword>
<keyword evidence="7" id="KW-0507">mRNA processing</keyword>
<evidence type="ECO:0000256" key="13">
    <source>
        <dbReference type="ARBA" id="ARBA00022990"/>
    </source>
</evidence>
<evidence type="ECO:0000313" key="26">
    <source>
        <dbReference type="Proteomes" id="UP001432027"/>
    </source>
</evidence>
<comment type="subcellular location">
    <subcellularLocation>
        <location evidence="2">Chromosome</location>
    </subcellularLocation>
    <subcellularLocation>
        <location evidence="1">Nucleus</location>
    </subcellularLocation>
</comment>
<evidence type="ECO:0000256" key="12">
    <source>
        <dbReference type="ARBA" id="ARBA00022884"/>
    </source>
</evidence>
<dbReference type="Gene3D" id="3.30.70.330">
    <property type="match status" value="2"/>
</dbReference>
<dbReference type="GO" id="GO:0005694">
    <property type="term" value="C:chromosome"/>
    <property type="evidence" value="ECO:0007669"/>
    <property type="project" value="UniProtKB-SubCell"/>
</dbReference>
<keyword evidence="5" id="KW-1017">Isopeptide bond</keyword>
<evidence type="ECO:0000256" key="11">
    <source>
        <dbReference type="ARBA" id="ARBA00022843"/>
    </source>
</evidence>
<feature type="domain" description="RRM" evidence="24">
    <location>
        <begin position="324"/>
        <end position="409"/>
    </location>
</feature>
<name>A0AAV5U5B1_9BILA</name>
<keyword evidence="6" id="KW-0597">Phosphoprotein</keyword>
<sequence>MQMAEAERDIAVESAPEATDTGSAMASDEPSAKRAKVDQTDDTPTGAVSGEMNGAQKWINGQWVFRYTDTDNFMTFDEAAGWKAIPEDEVEFMLQLWQEAEAAEKQQQAVAANGAEGEVNEDFLAQYNLSYGVQYDYDSMARPVDTLAGAGEEEVGAEPEKKKKTKEELKKEKAERKIPRPPGWVDMEEKVHAVYVSGLPLDIEEKEFTDIMTKCGVVASDARTRKPKIKLYRDEEGNVKGDGRVCYVRPESLELALSLLDESDLRGKKIHVERAHFEMKGDYDPKKKRKKLTAAQKKRYMEQQNRHFEWRPEKPRNYRPVSDCTVVIKGLFTLDEMNEDASRLFALKEELATSCAVYGTVKKVVVYDNNPSGVATVAFDSTDGSDQAVKMLNGRPVRGRTLEAGLWDGKTKYKMEETEEQAAKRLEAWNKFMETGGEKEEDGEEKKEEDGEGKKEEDGDGKKEEDGEGEKEEEG</sequence>